<dbReference type="PROSITE" id="PS50926">
    <property type="entry name" value="TRAM"/>
    <property type="match status" value="1"/>
</dbReference>
<dbReference type="SUPFAM" id="SSF102114">
    <property type="entry name" value="Radical SAM enzymes"/>
    <property type="match status" value="1"/>
</dbReference>
<comment type="similarity">
    <text evidence="9">Belongs to the methylthiotransferase family. MiaB subfamily.</text>
</comment>
<evidence type="ECO:0000256" key="4">
    <source>
        <dbReference type="ARBA" id="ARBA00022691"/>
    </source>
</evidence>
<keyword evidence="6 9" id="KW-0408">Iron</keyword>
<dbReference type="InterPro" id="IPR023404">
    <property type="entry name" value="rSAM_horseshoe"/>
</dbReference>
<keyword evidence="9" id="KW-0963">Cytoplasm</keyword>
<keyword evidence="5 9" id="KW-0479">Metal-binding</keyword>
<dbReference type="Gene3D" id="3.40.50.12160">
    <property type="entry name" value="Methylthiotransferase, N-terminal domain"/>
    <property type="match status" value="1"/>
</dbReference>
<dbReference type="CDD" id="cd01335">
    <property type="entry name" value="Radical_SAM"/>
    <property type="match status" value="1"/>
</dbReference>
<dbReference type="SFLD" id="SFLDS00029">
    <property type="entry name" value="Radical_SAM"/>
    <property type="match status" value="1"/>
</dbReference>
<dbReference type="PROSITE" id="PS01278">
    <property type="entry name" value="MTTASE_RADICAL"/>
    <property type="match status" value="1"/>
</dbReference>
<protein>
    <recommendedName>
        <fullName evidence="8 9">tRNA-2-methylthio-N(6)-dimethylallyladenosine synthase</fullName>
        <ecNumber evidence="8 9">2.8.4.3</ecNumber>
    </recommendedName>
    <alternativeName>
        <fullName evidence="9">(Dimethylallyl)adenosine tRNA methylthiotransferase MiaB</fullName>
    </alternativeName>
    <alternativeName>
        <fullName evidence="9">tRNA-i(6)A37 methylthiotransferase</fullName>
    </alternativeName>
</protein>
<dbReference type="NCBIfam" id="TIGR01574">
    <property type="entry name" value="miaB-methiolase"/>
    <property type="match status" value="1"/>
</dbReference>
<keyword evidence="4 9" id="KW-0949">S-adenosyl-L-methionine</keyword>
<dbReference type="InterPro" id="IPR005839">
    <property type="entry name" value="Methylthiotransferase"/>
</dbReference>
<dbReference type="Gene3D" id="3.80.30.20">
    <property type="entry name" value="tm_1862 like domain"/>
    <property type="match status" value="1"/>
</dbReference>
<dbReference type="GO" id="GO:0035597">
    <property type="term" value="F:tRNA-2-methylthio-N(6)-dimethylallyladenosine(37) synthase activity"/>
    <property type="evidence" value="ECO:0007669"/>
    <property type="project" value="UniProtKB-EC"/>
</dbReference>
<dbReference type="RefSeq" id="WP_367953244.1">
    <property type="nucleotide sequence ID" value="NZ_JBDPGJ010000002.1"/>
</dbReference>
<dbReference type="Pfam" id="PF01938">
    <property type="entry name" value="TRAM"/>
    <property type="match status" value="1"/>
</dbReference>
<evidence type="ECO:0000259" key="11">
    <source>
        <dbReference type="PROSITE" id="PS51449"/>
    </source>
</evidence>
<feature type="binding site" evidence="9">
    <location>
        <position position="105"/>
    </location>
    <ligand>
        <name>[4Fe-4S] cluster</name>
        <dbReference type="ChEBI" id="CHEBI:49883"/>
        <label>1</label>
    </ligand>
</feature>
<proteinExistence type="inferred from homology"/>
<evidence type="ECO:0000313" key="13">
    <source>
        <dbReference type="EMBL" id="MEX0405345.1"/>
    </source>
</evidence>
<evidence type="ECO:0000256" key="7">
    <source>
        <dbReference type="ARBA" id="ARBA00023014"/>
    </source>
</evidence>
<evidence type="ECO:0000256" key="6">
    <source>
        <dbReference type="ARBA" id="ARBA00023004"/>
    </source>
</evidence>
<evidence type="ECO:0000256" key="3">
    <source>
        <dbReference type="ARBA" id="ARBA00022679"/>
    </source>
</evidence>
<feature type="binding site" evidence="9">
    <location>
        <position position="190"/>
    </location>
    <ligand>
        <name>[4Fe-4S] cluster</name>
        <dbReference type="ChEBI" id="CHEBI:49883"/>
        <label>2</label>
        <note>4Fe-4S-S-AdoMet</note>
    </ligand>
</feature>
<dbReference type="InterPro" id="IPR013848">
    <property type="entry name" value="Methylthiotransferase_N"/>
</dbReference>
<feature type="domain" description="MTTase N-terminal" evidence="11">
    <location>
        <begin position="22"/>
        <end position="142"/>
    </location>
</feature>
<dbReference type="InterPro" id="IPR006638">
    <property type="entry name" value="Elp3/MiaA/NifB-like_rSAM"/>
</dbReference>
<dbReference type="Proteomes" id="UP001556692">
    <property type="component" value="Unassembled WGS sequence"/>
</dbReference>
<dbReference type="InterPro" id="IPR002792">
    <property type="entry name" value="TRAM_dom"/>
</dbReference>
<comment type="subunit">
    <text evidence="9">Monomer.</text>
</comment>
<evidence type="ECO:0000256" key="9">
    <source>
        <dbReference type="HAMAP-Rule" id="MF_01864"/>
    </source>
</evidence>
<dbReference type="SFLD" id="SFLDG01061">
    <property type="entry name" value="methylthiotransferase"/>
    <property type="match status" value="1"/>
</dbReference>
<dbReference type="PANTHER" id="PTHR43020:SF2">
    <property type="entry name" value="MITOCHONDRIAL TRNA METHYLTHIOTRANSFERASE CDK5RAP1"/>
    <property type="match status" value="1"/>
</dbReference>
<dbReference type="InterPro" id="IPR020612">
    <property type="entry name" value="Methylthiotransferase_CS"/>
</dbReference>
<evidence type="ECO:0000259" key="12">
    <source>
        <dbReference type="PROSITE" id="PS51918"/>
    </source>
</evidence>
<evidence type="ECO:0000256" key="2">
    <source>
        <dbReference type="ARBA" id="ARBA00022485"/>
    </source>
</evidence>
<keyword evidence="9" id="KW-0819">tRNA processing</keyword>
<evidence type="ECO:0000259" key="10">
    <source>
        <dbReference type="PROSITE" id="PS50926"/>
    </source>
</evidence>
<name>A0ABV3SF02_9HYPH</name>
<keyword evidence="7 9" id="KW-0411">Iron-sulfur</keyword>
<comment type="catalytic activity">
    <reaction evidence="9">
        <text>N(6)-dimethylallyladenosine(37) in tRNA + (sulfur carrier)-SH + AH2 + 2 S-adenosyl-L-methionine = 2-methylsulfanyl-N(6)-dimethylallyladenosine(37) in tRNA + (sulfur carrier)-H + 5'-deoxyadenosine + L-methionine + A + S-adenosyl-L-homocysteine + 2 H(+)</text>
        <dbReference type="Rhea" id="RHEA:37067"/>
        <dbReference type="Rhea" id="RHEA-COMP:10375"/>
        <dbReference type="Rhea" id="RHEA-COMP:10376"/>
        <dbReference type="Rhea" id="RHEA-COMP:14737"/>
        <dbReference type="Rhea" id="RHEA-COMP:14739"/>
        <dbReference type="ChEBI" id="CHEBI:13193"/>
        <dbReference type="ChEBI" id="CHEBI:15378"/>
        <dbReference type="ChEBI" id="CHEBI:17319"/>
        <dbReference type="ChEBI" id="CHEBI:17499"/>
        <dbReference type="ChEBI" id="CHEBI:29917"/>
        <dbReference type="ChEBI" id="CHEBI:57844"/>
        <dbReference type="ChEBI" id="CHEBI:57856"/>
        <dbReference type="ChEBI" id="CHEBI:59789"/>
        <dbReference type="ChEBI" id="CHEBI:64428"/>
        <dbReference type="ChEBI" id="CHEBI:74415"/>
        <dbReference type="ChEBI" id="CHEBI:74417"/>
        <dbReference type="EC" id="2.8.4.3"/>
    </reaction>
</comment>
<dbReference type="PANTHER" id="PTHR43020">
    <property type="entry name" value="CDK5 REGULATORY SUBUNIT-ASSOCIATED PROTEIN 1"/>
    <property type="match status" value="1"/>
</dbReference>
<dbReference type="Pfam" id="PF04055">
    <property type="entry name" value="Radical_SAM"/>
    <property type="match status" value="1"/>
</dbReference>
<feature type="binding site" evidence="9">
    <location>
        <position position="31"/>
    </location>
    <ligand>
        <name>[4Fe-4S] cluster</name>
        <dbReference type="ChEBI" id="CHEBI:49883"/>
        <label>1</label>
    </ligand>
</feature>
<dbReference type="InterPro" id="IPR007197">
    <property type="entry name" value="rSAM"/>
</dbReference>
<dbReference type="HAMAP" id="MF_01864">
    <property type="entry name" value="tRNA_metthiotr_MiaB"/>
    <property type="match status" value="1"/>
</dbReference>
<comment type="function">
    <text evidence="1 9">Catalyzes the methylthiolation of N6-(dimethylallyl)adenosine (i(6)A), leading to the formation of 2-methylthio-N6-(dimethylallyl)adenosine (ms(2)i(6)A) at position 37 in tRNAs that read codons beginning with uridine.</text>
</comment>
<dbReference type="Pfam" id="PF00919">
    <property type="entry name" value="UPF0004"/>
    <property type="match status" value="1"/>
</dbReference>
<evidence type="ECO:0000256" key="1">
    <source>
        <dbReference type="ARBA" id="ARBA00003234"/>
    </source>
</evidence>
<dbReference type="InterPro" id="IPR006463">
    <property type="entry name" value="MiaB_methiolase"/>
</dbReference>
<dbReference type="PROSITE" id="PS51918">
    <property type="entry name" value="RADICAL_SAM"/>
    <property type="match status" value="1"/>
</dbReference>
<keyword evidence="14" id="KW-1185">Reference proteome</keyword>
<dbReference type="InterPro" id="IPR058240">
    <property type="entry name" value="rSAM_sf"/>
</dbReference>
<dbReference type="InterPro" id="IPR038135">
    <property type="entry name" value="Methylthiotransferase_N_sf"/>
</dbReference>
<dbReference type="EC" id="2.8.4.3" evidence="8 9"/>
<feature type="domain" description="Radical SAM core" evidence="12">
    <location>
        <begin position="169"/>
        <end position="401"/>
    </location>
</feature>
<keyword evidence="3 9" id="KW-0808">Transferase</keyword>
<organism evidence="13 14">
    <name type="scientific">Aquibium pacificus</name>
    <dbReference type="NCBI Taxonomy" id="3153579"/>
    <lineage>
        <taxon>Bacteria</taxon>
        <taxon>Pseudomonadati</taxon>
        <taxon>Pseudomonadota</taxon>
        <taxon>Alphaproteobacteria</taxon>
        <taxon>Hyphomicrobiales</taxon>
        <taxon>Phyllobacteriaceae</taxon>
        <taxon>Aquibium</taxon>
    </lineage>
</organism>
<feature type="binding site" evidence="9">
    <location>
        <position position="187"/>
    </location>
    <ligand>
        <name>[4Fe-4S] cluster</name>
        <dbReference type="ChEBI" id="CHEBI:49883"/>
        <label>2</label>
        <note>4Fe-4S-S-AdoMet</note>
    </ligand>
</feature>
<accession>A0ABV3SF02</accession>
<feature type="domain" description="TRAM" evidence="10">
    <location>
        <begin position="404"/>
        <end position="465"/>
    </location>
</feature>
<dbReference type="NCBIfam" id="TIGR00089">
    <property type="entry name" value="MiaB/RimO family radical SAM methylthiotransferase"/>
    <property type="match status" value="1"/>
</dbReference>
<evidence type="ECO:0000256" key="5">
    <source>
        <dbReference type="ARBA" id="ARBA00022723"/>
    </source>
</evidence>
<evidence type="ECO:0000313" key="14">
    <source>
        <dbReference type="Proteomes" id="UP001556692"/>
    </source>
</evidence>
<evidence type="ECO:0000256" key="8">
    <source>
        <dbReference type="ARBA" id="ARBA00033765"/>
    </source>
</evidence>
<dbReference type="SMART" id="SM00729">
    <property type="entry name" value="Elp3"/>
    <property type="match status" value="1"/>
</dbReference>
<gene>
    <name evidence="9 13" type="primary">miaB</name>
    <name evidence="13" type="ORF">ABGN05_06735</name>
</gene>
<sequence>MNETNLSGGLEALVQQRPDAVKRVFVKTYGCQMNVYDSQRMTDALAADGYVATDTPDDADLVLLNTCHIREKAAEKVYSELGRIRRIKAERAKAGRETLIGVAGCVAQAEGEEIMRRAPAVDIVIGPQTYHRLPDAVRRARAGNRVLETDYALEDKFEHLPQLREASVRGRGVTAFLTVQEGCDKFCTFCVVPYTRGSEVSRPVAQIVAEAERLAHAGVREITLLGQNVNAWHGEGPGGRRWGLGELLFRLAEIPGIARLRYTTSHPRDMDDGLIAAHRDLDVLMPYLHLPIQSGSDRILKAMNRRHTADDYMRLIDRIRAARPDIALSGDFIVGFPGETDDDFEDTLRIVRNVTFVQAFSFKYSPRPGTPGADMESHVDEGVKSERLQRLQALLTEQQGDFAAGLVGRLTNVLIEKPGRSHGQWVGRSPWLMPVILDEKPGEIGDIVDVRIMRTGANSLFAQAV</sequence>
<dbReference type="EMBL" id="JBDPGJ010000002">
    <property type="protein sequence ID" value="MEX0405345.1"/>
    <property type="molecule type" value="Genomic_DNA"/>
</dbReference>
<keyword evidence="2 9" id="KW-0004">4Fe-4S</keyword>
<dbReference type="SFLD" id="SFLDG01082">
    <property type="entry name" value="B12-binding_domain_containing"/>
    <property type="match status" value="1"/>
</dbReference>
<comment type="subcellular location">
    <subcellularLocation>
        <location evidence="9">Cytoplasm</location>
    </subcellularLocation>
</comment>
<comment type="cofactor">
    <cofactor evidence="9">
        <name>[4Fe-4S] cluster</name>
        <dbReference type="ChEBI" id="CHEBI:49883"/>
    </cofactor>
    <text evidence="9">Binds 2 [4Fe-4S] clusters. One cluster is coordinated with 3 cysteines and an exchangeable S-adenosyl-L-methionine.</text>
</comment>
<reference evidence="13 14" key="1">
    <citation type="submission" date="2024-05" db="EMBL/GenBank/DDBJ databases">
        <authorList>
            <person name="Jiang F."/>
        </authorList>
    </citation>
    <scope>NUCLEOTIDE SEQUENCE [LARGE SCALE GENOMIC DNA]</scope>
    <source>
        <strain evidence="13 14">LZ166</strain>
    </source>
</reference>
<dbReference type="SFLD" id="SFLDF00273">
    <property type="entry name" value="(dimethylallyl)adenosine_tRNA"/>
    <property type="match status" value="1"/>
</dbReference>
<dbReference type="PROSITE" id="PS51449">
    <property type="entry name" value="MTTASE_N"/>
    <property type="match status" value="1"/>
</dbReference>
<comment type="caution">
    <text evidence="13">The sequence shown here is derived from an EMBL/GenBank/DDBJ whole genome shotgun (WGS) entry which is preliminary data.</text>
</comment>
<feature type="binding site" evidence="9">
    <location>
        <position position="67"/>
    </location>
    <ligand>
        <name>[4Fe-4S] cluster</name>
        <dbReference type="ChEBI" id="CHEBI:49883"/>
        <label>1</label>
    </ligand>
</feature>
<feature type="binding site" evidence="9">
    <location>
        <position position="183"/>
    </location>
    <ligand>
        <name>[4Fe-4S] cluster</name>
        <dbReference type="ChEBI" id="CHEBI:49883"/>
        <label>2</label>
        <note>4Fe-4S-S-AdoMet</note>
    </ligand>
</feature>